<name>A0A494XUL3_9BACL</name>
<keyword evidence="3" id="KW-0472">Membrane</keyword>
<evidence type="ECO:0000256" key="1">
    <source>
        <dbReference type="ARBA" id="ARBA00022729"/>
    </source>
</evidence>
<sequence length="364" mass="39817">MPIRNNVRERRRERIQQLLEQHAAANTKRAELIGDNDRGTDKSPLTPSRTTNDDLIVVPPKTLTQQPLPQQLRSAQHPSQTTQTRMQLPIAPSIPRGVANVKIPEPGSPADVSDPELWWKEREKQLKSGTPAGWQGLKGLSPTSNPSNREGSYSSNSNWSKLIQGLTLRTVFALIFFAGAWGWMKLELPGSAEAHEWLVSSVTRDMDFQAIEAWYGSTFGGSPTFFPFKGEEPDTRAVTALLNPTDTSLPVKGKLVQSYAQNGTGVRVAASGGSDVVAIYTGRVQQVSTDQDGGMTIIVQHQNHYVTVYGNLAKSDVKANDWVEKGQTLGKLHSSEGAQEEGVLYFAVQQNGKALDPADVVSFD</sequence>
<dbReference type="CDD" id="cd12797">
    <property type="entry name" value="M23_peptidase"/>
    <property type="match status" value="1"/>
</dbReference>
<feature type="region of interest" description="Disordered" evidence="2">
    <location>
        <begin position="129"/>
        <end position="155"/>
    </location>
</feature>
<dbReference type="PANTHER" id="PTHR21666">
    <property type="entry name" value="PEPTIDASE-RELATED"/>
    <property type="match status" value="1"/>
</dbReference>
<dbReference type="InterPro" id="IPR011055">
    <property type="entry name" value="Dup_hybrid_motif"/>
</dbReference>
<dbReference type="PANTHER" id="PTHR21666:SF289">
    <property type="entry name" value="L-ALA--D-GLU ENDOPEPTIDASE"/>
    <property type="match status" value="1"/>
</dbReference>
<keyword evidence="6" id="KW-1185">Reference proteome</keyword>
<reference evidence="5 6" key="1">
    <citation type="submission" date="2018-10" db="EMBL/GenBank/DDBJ databases">
        <title>Cohnella sp. M2MS4P-1, whole genome shotgun sequence.</title>
        <authorList>
            <person name="Tuo L."/>
        </authorList>
    </citation>
    <scope>NUCLEOTIDE SEQUENCE [LARGE SCALE GENOMIC DNA]</scope>
    <source>
        <strain evidence="5 6">M2MS4P-1</strain>
    </source>
</reference>
<evidence type="ECO:0000256" key="3">
    <source>
        <dbReference type="SAM" id="Phobius"/>
    </source>
</evidence>
<evidence type="ECO:0000313" key="5">
    <source>
        <dbReference type="EMBL" id="RKP54248.1"/>
    </source>
</evidence>
<feature type="region of interest" description="Disordered" evidence="2">
    <location>
        <begin position="26"/>
        <end position="54"/>
    </location>
</feature>
<gene>
    <name evidence="5" type="ORF">D7Z26_12830</name>
</gene>
<dbReference type="OrthoDB" id="2986589at2"/>
<dbReference type="RefSeq" id="WP_120977354.1">
    <property type="nucleotide sequence ID" value="NZ_RBZM01000005.1"/>
</dbReference>
<dbReference type="InterPro" id="IPR016047">
    <property type="entry name" value="M23ase_b-sheet_dom"/>
</dbReference>
<proteinExistence type="predicted"/>
<dbReference type="AlphaFoldDB" id="A0A494XUL3"/>
<protein>
    <submittedName>
        <fullName evidence="5">M23 family metallopeptidase</fullName>
    </submittedName>
</protein>
<feature type="compositionally biased region" description="Polar residues" evidence="2">
    <location>
        <begin position="73"/>
        <end position="82"/>
    </location>
</feature>
<dbReference type="Pfam" id="PF01551">
    <property type="entry name" value="Peptidase_M23"/>
    <property type="match status" value="1"/>
</dbReference>
<dbReference type="GO" id="GO:0004222">
    <property type="term" value="F:metalloendopeptidase activity"/>
    <property type="evidence" value="ECO:0007669"/>
    <property type="project" value="TreeGrafter"/>
</dbReference>
<comment type="caution">
    <text evidence="5">The sequence shown here is derived from an EMBL/GenBank/DDBJ whole genome shotgun (WGS) entry which is preliminary data.</text>
</comment>
<dbReference type="SUPFAM" id="SSF51261">
    <property type="entry name" value="Duplicated hybrid motif"/>
    <property type="match status" value="1"/>
</dbReference>
<evidence type="ECO:0000256" key="2">
    <source>
        <dbReference type="SAM" id="MobiDB-lite"/>
    </source>
</evidence>
<feature type="compositionally biased region" description="Basic and acidic residues" evidence="2">
    <location>
        <begin position="28"/>
        <end position="41"/>
    </location>
</feature>
<evidence type="ECO:0000259" key="4">
    <source>
        <dbReference type="Pfam" id="PF01551"/>
    </source>
</evidence>
<organism evidence="5 6">
    <name type="scientific">Cohnella endophytica</name>
    <dbReference type="NCBI Taxonomy" id="2419778"/>
    <lineage>
        <taxon>Bacteria</taxon>
        <taxon>Bacillati</taxon>
        <taxon>Bacillota</taxon>
        <taxon>Bacilli</taxon>
        <taxon>Bacillales</taxon>
        <taxon>Paenibacillaceae</taxon>
        <taxon>Cohnella</taxon>
    </lineage>
</organism>
<feature type="compositionally biased region" description="Low complexity" evidence="2">
    <location>
        <begin position="63"/>
        <end position="72"/>
    </location>
</feature>
<evidence type="ECO:0000313" key="6">
    <source>
        <dbReference type="Proteomes" id="UP000282076"/>
    </source>
</evidence>
<keyword evidence="3" id="KW-0812">Transmembrane</keyword>
<feature type="transmembrane region" description="Helical" evidence="3">
    <location>
        <begin position="166"/>
        <end position="184"/>
    </location>
</feature>
<accession>A0A494XUL3</accession>
<dbReference type="EMBL" id="RBZM01000005">
    <property type="protein sequence ID" value="RKP54248.1"/>
    <property type="molecule type" value="Genomic_DNA"/>
</dbReference>
<feature type="region of interest" description="Disordered" evidence="2">
    <location>
        <begin position="63"/>
        <end position="82"/>
    </location>
</feature>
<feature type="domain" description="M23ase beta-sheet core" evidence="4">
    <location>
        <begin position="264"/>
        <end position="357"/>
    </location>
</feature>
<dbReference type="Proteomes" id="UP000282076">
    <property type="component" value="Unassembled WGS sequence"/>
</dbReference>
<feature type="compositionally biased region" description="Polar residues" evidence="2">
    <location>
        <begin position="141"/>
        <end position="155"/>
    </location>
</feature>
<dbReference type="InterPro" id="IPR050570">
    <property type="entry name" value="Cell_wall_metabolism_enzyme"/>
</dbReference>
<keyword evidence="3" id="KW-1133">Transmembrane helix</keyword>
<keyword evidence="1" id="KW-0732">Signal</keyword>
<dbReference type="Gene3D" id="2.70.70.10">
    <property type="entry name" value="Glucose Permease (Domain IIA)"/>
    <property type="match status" value="1"/>
</dbReference>